<keyword evidence="2" id="KW-1185">Reference proteome</keyword>
<dbReference type="RefSeq" id="WP_149071396.1">
    <property type="nucleotide sequence ID" value="NZ_VTHL01000013.1"/>
</dbReference>
<dbReference type="AlphaFoldDB" id="A0A5D6UXQ5"/>
<protein>
    <submittedName>
        <fullName evidence="1">Uncharacterized protein</fullName>
    </submittedName>
</protein>
<comment type="caution">
    <text evidence="1">The sequence shown here is derived from an EMBL/GenBank/DDBJ whole genome shotgun (WGS) entry which is preliminary data.</text>
</comment>
<dbReference type="Proteomes" id="UP000322791">
    <property type="component" value="Unassembled WGS sequence"/>
</dbReference>
<organism evidence="1 2">
    <name type="scientific">Hymenobacter lutimineralis</name>
    <dbReference type="NCBI Taxonomy" id="2606448"/>
    <lineage>
        <taxon>Bacteria</taxon>
        <taxon>Pseudomonadati</taxon>
        <taxon>Bacteroidota</taxon>
        <taxon>Cytophagia</taxon>
        <taxon>Cytophagales</taxon>
        <taxon>Hymenobacteraceae</taxon>
        <taxon>Hymenobacter</taxon>
    </lineage>
</organism>
<gene>
    <name evidence="1" type="ORF">FY528_12685</name>
</gene>
<accession>A0A5D6UXQ5</accession>
<evidence type="ECO:0000313" key="2">
    <source>
        <dbReference type="Proteomes" id="UP000322791"/>
    </source>
</evidence>
<evidence type="ECO:0000313" key="1">
    <source>
        <dbReference type="EMBL" id="TYZ08306.1"/>
    </source>
</evidence>
<dbReference type="EMBL" id="VTHL01000013">
    <property type="protein sequence ID" value="TYZ08306.1"/>
    <property type="molecule type" value="Genomic_DNA"/>
</dbReference>
<reference evidence="1 2" key="1">
    <citation type="submission" date="2019-08" db="EMBL/GenBank/DDBJ databases">
        <authorList>
            <person name="Seo M.-J."/>
        </authorList>
    </citation>
    <scope>NUCLEOTIDE SEQUENCE [LARGE SCALE GENOMIC DNA]</scope>
    <source>
        <strain evidence="1 2">KIGAM108</strain>
    </source>
</reference>
<name>A0A5D6UXQ5_9BACT</name>
<proteinExistence type="predicted"/>
<sequence length="117" mass="13151">MGAVVFGLFLFGKYLVQPTLLRTVLGEPGNLVNRAMKSAKVSPRITRRTGEITAKNFKVEKLGARKDTTVFRFFMEGERADATIKLWMVKRPSGQWEVFKTDTLFSAVKTASAHARK</sequence>